<evidence type="ECO:0000256" key="5">
    <source>
        <dbReference type="ARBA" id="ARBA00022692"/>
    </source>
</evidence>
<comment type="subcellular location">
    <subcellularLocation>
        <location evidence="1">Cell membrane</location>
        <topology evidence="1">Multi-pass membrane protein</topology>
    </subcellularLocation>
</comment>
<proteinExistence type="predicted"/>
<feature type="transmembrane region" description="Helical" evidence="8">
    <location>
        <begin position="294"/>
        <end position="314"/>
    </location>
</feature>
<dbReference type="GO" id="GO:0005886">
    <property type="term" value="C:plasma membrane"/>
    <property type="evidence" value="ECO:0007669"/>
    <property type="project" value="UniProtKB-SubCell"/>
</dbReference>
<evidence type="ECO:0000256" key="7">
    <source>
        <dbReference type="ARBA" id="ARBA00023136"/>
    </source>
</evidence>
<dbReference type="OrthoDB" id="9797838at2"/>
<evidence type="ECO:0000256" key="8">
    <source>
        <dbReference type="SAM" id="Phobius"/>
    </source>
</evidence>
<evidence type="ECO:0000256" key="1">
    <source>
        <dbReference type="ARBA" id="ARBA00004651"/>
    </source>
</evidence>
<keyword evidence="10" id="KW-1185">Reference proteome</keyword>
<keyword evidence="5 8" id="KW-0812">Transmembrane</keyword>
<evidence type="ECO:0000313" key="10">
    <source>
        <dbReference type="Proteomes" id="UP000256388"/>
    </source>
</evidence>
<evidence type="ECO:0000256" key="3">
    <source>
        <dbReference type="ARBA" id="ARBA00022475"/>
    </source>
</evidence>
<reference evidence="9 10" key="1">
    <citation type="submission" date="2018-08" db="EMBL/GenBank/DDBJ databases">
        <title>Genomic Encyclopedia of Type Strains, Phase IV (KMG-IV): sequencing the most valuable type-strain genomes for metagenomic binning, comparative biology and taxonomic classification.</title>
        <authorList>
            <person name="Goeker M."/>
        </authorList>
    </citation>
    <scope>NUCLEOTIDE SEQUENCE [LARGE SCALE GENOMIC DNA]</scope>
    <source>
        <strain evidence="9 10">DSM 23923</strain>
    </source>
</reference>
<accession>A0A347ZRE9</accession>
<feature type="transmembrane region" description="Helical" evidence="8">
    <location>
        <begin position="253"/>
        <end position="282"/>
    </location>
</feature>
<feature type="transmembrane region" description="Helical" evidence="8">
    <location>
        <begin position="47"/>
        <end position="66"/>
    </location>
</feature>
<feature type="transmembrane region" description="Helical" evidence="8">
    <location>
        <begin position="97"/>
        <end position="117"/>
    </location>
</feature>
<dbReference type="GO" id="GO:0022857">
    <property type="term" value="F:transmembrane transporter activity"/>
    <property type="evidence" value="ECO:0007669"/>
    <property type="project" value="InterPro"/>
</dbReference>
<evidence type="ECO:0000256" key="4">
    <source>
        <dbReference type="ARBA" id="ARBA00022519"/>
    </source>
</evidence>
<evidence type="ECO:0000256" key="2">
    <source>
        <dbReference type="ARBA" id="ARBA00022448"/>
    </source>
</evidence>
<feature type="transmembrane region" description="Helical" evidence="8">
    <location>
        <begin position="164"/>
        <end position="185"/>
    </location>
</feature>
<feature type="transmembrane region" description="Helical" evidence="8">
    <location>
        <begin position="123"/>
        <end position="143"/>
    </location>
</feature>
<protein>
    <submittedName>
        <fullName evidence="9">Monosaccharide ABC transporter membrane protein (CUT2 family)</fullName>
    </submittedName>
</protein>
<dbReference type="EMBL" id="QUMS01000001">
    <property type="protein sequence ID" value="REG11565.1"/>
    <property type="molecule type" value="Genomic_DNA"/>
</dbReference>
<name>A0A347ZRE9_9CHLR</name>
<feature type="transmembrane region" description="Helical" evidence="8">
    <location>
        <begin position="212"/>
        <end position="233"/>
    </location>
</feature>
<evidence type="ECO:0000313" key="9">
    <source>
        <dbReference type="EMBL" id="REG11565.1"/>
    </source>
</evidence>
<keyword evidence="3" id="KW-1003">Cell membrane</keyword>
<dbReference type="CDD" id="cd06579">
    <property type="entry name" value="TM_PBP1_transp_AraH_like"/>
    <property type="match status" value="1"/>
</dbReference>
<organism evidence="9 10">
    <name type="scientific">Pelolinea submarina</name>
    <dbReference type="NCBI Taxonomy" id="913107"/>
    <lineage>
        <taxon>Bacteria</taxon>
        <taxon>Bacillati</taxon>
        <taxon>Chloroflexota</taxon>
        <taxon>Anaerolineae</taxon>
        <taxon>Anaerolineales</taxon>
        <taxon>Anaerolineaceae</taxon>
        <taxon>Pelolinea</taxon>
    </lineage>
</organism>
<keyword evidence="6 8" id="KW-1133">Transmembrane helix</keyword>
<keyword evidence="2" id="KW-0813">Transport</keyword>
<dbReference type="Proteomes" id="UP000256388">
    <property type="component" value="Unassembled WGS sequence"/>
</dbReference>
<gene>
    <name evidence="9" type="ORF">DFR64_1457</name>
</gene>
<dbReference type="InterPro" id="IPR001851">
    <property type="entry name" value="ABC_transp_permease"/>
</dbReference>
<dbReference type="RefSeq" id="WP_116224689.1">
    <property type="nucleotide sequence ID" value="NZ_AP018437.1"/>
</dbReference>
<dbReference type="AlphaFoldDB" id="A0A347ZRE9"/>
<comment type="caution">
    <text evidence="9">The sequence shown here is derived from an EMBL/GenBank/DDBJ whole genome shotgun (WGS) entry which is preliminary data.</text>
</comment>
<dbReference type="Pfam" id="PF02653">
    <property type="entry name" value="BPD_transp_2"/>
    <property type="match status" value="1"/>
</dbReference>
<keyword evidence="7 8" id="KW-0472">Membrane</keyword>
<evidence type="ECO:0000256" key="6">
    <source>
        <dbReference type="ARBA" id="ARBA00022989"/>
    </source>
</evidence>
<feature type="transmembrane region" description="Helical" evidence="8">
    <location>
        <begin position="20"/>
        <end position="40"/>
    </location>
</feature>
<dbReference type="PANTHER" id="PTHR32196:SF21">
    <property type="entry name" value="ABC TRANSPORTER PERMEASE PROTEIN YPHD-RELATED"/>
    <property type="match status" value="1"/>
</dbReference>
<dbReference type="PANTHER" id="PTHR32196">
    <property type="entry name" value="ABC TRANSPORTER PERMEASE PROTEIN YPHD-RELATED-RELATED"/>
    <property type="match status" value="1"/>
</dbReference>
<keyword evidence="4" id="KW-0997">Cell inner membrane</keyword>
<sequence>MKANNGKQLRQFILEKVPTVTWILIVMMIYFSASNSNFLTFANAANLCRQGAILLILCLGVIVVKITGGIELSNGAVMSLCGMVLAWVMVNMNMPPYLAIIISMLVGILFGTLNGIFVTFMGIPSFVATLGTQGIAVGLALGMNNGNVIGGLPEKFSIIGNDNFLNIPIPLWAIILVFILTSVLLNKTPFGVYVYALGGNEEALKLSGKPAWLYKVLAYSYSGLTAGIAACILTSRNMAAQPTVGLGMEFEAFAGAVLGGSYIAGKGTAMGGVLGGIFILILRNGLNILGIPTYLQLAIFGTVLITAIVLSTLVERRVQKMRDEEREE</sequence>